<keyword evidence="5 12" id="KW-0963">Cytoplasm</keyword>
<evidence type="ECO:0000259" key="14">
    <source>
        <dbReference type="Pfam" id="PF20260"/>
    </source>
</evidence>
<dbReference type="InterPro" id="IPR029026">
    <property type="entry name" value="tRNA_m1G_MTases_N"/>
</dbReference>
<dbReference type="AlphaFoldDB" id="A0A162MBJ3"/>
<dbReference type="OrthoDB" id="9815641at2"/>
<evidence type="ECO:0000256" key="2">
    <source>
        <dbReference type="ARBA" id="ARBA00005528"/>
    </source>
</evidence>
<dbReference type="PANTHER" id="PTHR30027">
    <property type="entry name" value="RIBOSOMAL RNA SMALL SUBUNIT METHYLTRANSFERASE E"/>
    <property type="match status" value="1"/>
</dbReference>
<dbReference type="EC" id="2.1.1.193" evidence="3 12"/>
<dbReference type="CDD" id="cd18084">
    <property type="entry name" value="RsmE-like"/>
    <property type="match status" value="1"/>
</dbReference>
<evidence type="ECO:0000313" key="16">
    <source>
        <dbReference type="Proteomes" id="UP000075737"/>
    </source>
</evidence>
<evidence type="ECO:0000256" key="12">
    <source>
        <dbReference type="PIRNR" id="PIRNR015601"/>
    </source>
</evidence>
<comment type="caution">
    <text evidence="15">The sequence shown here is derived from an EMBL/GenBank/DDBJ whole genome shotgun (WGS) entry which is preliminary data.</text>
</comment>
<dbReference type="Pfam" id="PF04452">
    <property type="entry name" value="Methyltrans_RNA"/>
    <property type="match status" value="1"/>
</dbReference>
<dbReference type="EMBL" id="LOHZ01000037">
    <property type="protein sequence ID" value="KYO65162.1"/>
    <property type="molecule type" value="Genomic_DNA"/>
</dbReference>
<dbReference type="PATRIC" id="fig|520767.4.peg.1866"/>
<dbReference type="SUPFAM" id="SSF75217">
    <property type="entry name" value="alpha/beta knot"/>
    <property type="match status" value="1"/>
</dbReference>
<comment type="function">
    <text evidence="10 12">Specifically methylates the N3 position of the uracil ring of uridine 1498 (m3U1498) in 16S rRNA. Acts on the fully assembled 30S ribosomal subunit.</text>
</comment>
<name>A0A162MBJ3_9FIRM</name>
<dbReference type="PIRSF" id="PIRSF015601">
    <property type="entry name" value="MTase_slr0722"/>
    <property type="match status" value="1"/>
</dbReference>
<keyword evidence="7 12" id="KW-0489">Methyltransferase</keyword>
<dbReference type="SUPFAM" id="SSF88697">
    <property type="entry name" value="PUA domain-like"/>
    <property type="match status" value="1"/>
</dbReference>
<reference evidence="15 16" key="1">
    <citation type="submission" date="2015-12" db="EMBL/GenBank/DDBJ databases">
        <title>Draft genome of Thermovenabulum gondwanense isolated from a red thermophilic microbial mat colonisisng an outflow channel of a bore well.</title>
        <authorList>
            <person name="Patel B.K."/>
        </authorList>
    </citation>
    <scope>NUCLEOTIDE SEQUENCE [LARGE SCALE GENOMIC DNA]</scope>
    <source>
        <strain evidence="15 16">R270</strain>
    </source>
</reference>
<feature type="domain" description="Ribosomal RNA small subunit methyltransferase E PUA-like" evidence="14">
    <location>
        <begin position="18"/>
        <end position="62"/>
    </location>
</feature>
<evidence type="ECO:0000256" key="9">
    <source>
        <dbReference type="ARBA" id="ARBA00022691"/>
    </source>
</evidence>
<dbReference type="GO" id="GO:0070042">
    <property type="term" value="F:rRNA (uridine-N3-)-methyltransferase activity"/>
    <property type="evidence" value="ECO:0007669"/>
    <property type="project" value="TreeGrafter"/>
</dbReference>
<evidence type="ECO:0000256" key="4">
    <source>
        <dbReference type="ARBA" id="ARBA00013673"/>
    </source>
</evidence>
<comment type="catalytic activity">
    <reaction evidence="11 12">
        <text>uridine(1498) in 16S rRNA + S-adenosyl-L-methionine = N(3)-methyluridine(1498) in 16S rRNA + S-adenosyl-L-homocysteine + H(+)</text>
        <dbReference type="Rhea" id="RHEA:42920"/>
        <dbReference type="Rhea" id="RHEA-COMP:10283"/>
        <dbReference type="Rhea" id="RHEA-COMP:10284"/>
        <dbReference type="ChEBI" id="CHEBI:15378"/>
        <dbReference type="ChEBI" id="CHEBI:57856"/>
        <dbReference type="ChEBI" id="CHEBI:59789"/>
        <dbReference type="ChEBI" id="CHEBI:65315"/>
        <dbReference type="ChEBI" id="CHEBI:74502"/>
        <dbReference type="EC" id="2.1.1.193"/>
    </reaction>
</comment>
<keyword evidence="9 12" id="KW-0949">S-adenosyl-L-methionine</keyword>
<evidence type="ECO:0000256" key="10">
    <source>
        <dbReference type="ARBA" id="ARBA00025699"/>
    </source>
</evidence>
<evidence type="ECO:0000256" key="5">
    <source>
        <dbReference type="ARBA" id="ARBA00022490"/>
    </source>
</evidence>
<evidence type="ECO:0000256" key="8">
    <source>
        <dbReference type="ARBA" id="ARBA00022679"/>
    </source>
</evidence>
<dbReference type="InterPro" id="IPR006700">
    <property type="entry name" value="RsmE"/>
</dbReference>
<sequence>MPLFFIKETPVAGKVVKITGEDAHHISKVLRYKKGDIIEVSNGISYSGEGIIEEIDNKNNIIKVKIIKEEKDESGFTEITLFQAIPKGQKFDLIVQKNVEIGVKRIVPVFTKRIIPRYEEVKISDKIERWNKIAMEAAKQCKRKDIPLVEKPLNFQQLQEKIKNFDFFLVPWENEKSLTLKQVMNNIKKGEAQKIAIFIGPEGGFDEEEIKNCVEKGAIPLTLGKRILRTETAGFVVSTIMMYELADLGG</sequence>
<keyword evidence="6 12" id="KW-0698">rRNA processing</keyword>
<evidence type="ECO:0000256" key="6">
    <source>
        <dbReference type="ARBA" id="ARBA00022552"/>
    </source>
</evidence>
<dbReference type="STRING" id="520767.ATZ99_17510"/>
<evidence type="ECO:0000313" key="15">
    <source>
        <dbReference type="EMBL" id="KYO65162.1"/>
    </source>
</evidence>
<evidence type="ECO:0000256" key="3">
    <source>
        <dbReference type="ARBA" id="ARBA00012328"/>
    </source>
</evidence>
<comment type="subcellular location">
    <subcellularLocation>
        <location evidence="1 12">Cytoplasm</location>
    </subcellularLocation>
</comment>
<comment type="similarity">
    <text evidence="2 12">Belongs to the RNA methyltransferase RsmE family.</text>
</comment>
<organism evidence="15 16">
    <name type="scientific">Thermovenabulum gondwanense</name>
    <dbReference type="NCBI Taxonomy" id="520767"/>
    <lineage>
        <taxon>Bacteria</taxon>
        <taxon>Bacillati</taxon>
        <taxon>Bacillota</taxon>
        <taxon>Clostridia</taxon>
        <taxon>Thermosediminibacterales</taxon>
        <taxon>Thermosediminibacteraceae</taxon>
        <taxon>Thermovenabulum</taxon>
    </lineage>
</organism>
<keyword evidence="16" id="KW-1185">Reference proteome</keyword>
<dbReference type="InterPro" id="IPR046887">
    <property type="entry name" value="RsmE_PUA-like"/>
</dbReference>
<dbReference type="Pfam" id="PF20260">
    <property type="entry name" value="PUA_4"/>
    <property type="match status" value="1"/>
</dbReference>
<accession>A0A162MBJ3</accession>
<dbReference type="InterPro" id="IPR029028">
    <property type="entry name" value="Alpha/beta_knot_MTases"/>
</dbReference>
<evidence type="ECO:0000256" key="1">
    <source>
        <dbReference type="ARBA" id="ARBA00004496"/>
    </source>
</evidence>
<gene>
    <name evidence="15" type="primary">rsmE</name>
    <name evidence="15" type="ORF">ATZ99_17510</name>
</gene>
<dbReference type="NCBIfam" id="TIGR00046">
    <property type="entry name" value="RsmE family RNA methyltransferase"/>
    <property type="match status" value="1"/>
</dbReference>
<evidence type="ECO:0000256" key="7">
    <source>
        <dbReference type="ARBA" id="ARBA00022603"/>
    </source>
</evidence>
<dbReference type="InterPro" id="IPR015947">
    <property type="entry name" value="PUA-like_sf"/>
</dbReference>
<dbReference type="Gene3D" id="3.40.1280.10">
    <property type="match status" value="1"/>
</dbReference>
<evidence type="ECO:0000259" key="13">
    <source>
        <dbReference type="Pfam" id="PF04452"/>
    </source>
</evidence>
<dbReference type="InterPro" id="IPR046886">
    <property type="entry name" value="RsmE_MTase_dom"/>
</dbReference>
<feature type="domain" description="Ribosomal RNA small subunit methyltransferase E methyltransferase" evidence="13">
    <location>
        <begin position="78"/>
        <end position="241"/>
    </location>
</feature>
<dbReference type="GO" id="GO:0070475">
    <property type="term" value="P:rRNA base methylation"/>
    <property type="evidence" value="ECO:0007669"/>
    <property type="project" value="TreeGrafter"/>
</dbReference>
<dbReference type="GO" id="GO:0005737">
    <property type="term" value="C:cytoplasm"/>
    <property type="evidence" value="ECO:0007669"/>
    <property type="project" value="UniProtKB-SubCell"/>
</dbReference>
<evidence type="ECO:0000256" key="11">
    <source>
        <dbReference type="ARBA" id="ARBA00047944"/>
    </source>
</evidence>
<keyword evidence="8 12" id="KW-0808">Transferase</keyword>
<dbReference type="Proteomes" id="UP000075737">
    <property type="component" value="Unassembled WGS sequence"/>
</dbReference>
<protein>
    <recommendedName>
        <fullName evidence="4 12">Ribosomal RNA small subunit methyltransferase E</fullName>
        <ecNumber evidence="3 12">2.1.1.193</ecNumber>
    </recommendedName>
</protein>
<proteinExistence type="inferred from homology"/>
<dbReference type="PANTHER" id="PTHR30027:SF3">
    <property type="entry name" value="16S RRNA (URACIL(1498)-N(3))-METHYLTRANSFERASE"/>
    <property type="match status" value="1"/>
</dbReference>